<evidence type="ECO:0000313" key="3">
    <source>
        <dbReference type="EMBL" id="RKP35076.1"/>
    </source>
</evidence>
<protein>
    <submittedName>
        <fullName evidence="3">AP180 N-terminal homology domain-containing protein</fullName>
    </submittedName>
</protein>
<feature type="non-terminal residue" evidence="3">
    <location>
        <position position="315"/>
    </location>
</feature>
<dbReference type="SUPFAM" id="SSF89009">
    <property type="entry name" value="GAT-like domain"/>
    <property type="match status" value="1"/>
</dbReference>
<dbReference type="PROSITE" id="PS50942">
    <property type="entry name" value="ENTH"/>
    <property type="match status" value="1"/>
</dbReference>
<evidence type="ECO:0000259" key="2">
    <source>
        <dbReference type="PROSITE" id="PS50942"/>
    </source>
</evidence>
<proteinExistence type="predicted"/>
<dbReference type="GO" id="GO:0030136">
    <property type="term" value="C:clathrin-coated vesicle"/>
    <property type="evidence" value="ECO:0007669"/>
    <property type="project" value="InterPro"/>
</dbReference>
<dbReference type="EMBL" id="ML002968">
    <property type="protein sequence ID" value="RKP35076.1"/>
    <property type="molecule type" value="Genomic_DNA"/>
</dbReference>
<dbReference type="InterPro" id="IPR045192">
    <property type="entry name" value="AP180-like"/>
</dbReference>
<reference evidence="4" key="1">
    <citation type="journal article" date="2018" name="Nat. Microbiol.">
        <title>Leveraging single-cell genomics to expand the fungal tree of life.</title>
        <authorList>
            <person name="Ahrendt S.R."/>
            <person name="Quandt C.A."/>
            <person name="Ciobanu D."/>
            <person name="Clum A."/>
            <person name="Salamov A."/>
            <person name="Andreopoulos B."/>
            <person name="Cheng J.F."/>
            <person name="Woyke T."/>
            <person name="Pelin A."/>
            <person name="Henrissat B."/>
            <person name="Reynolds N.K."/>
            <person name="Benny G.L."/>
            <person name="Smith M.E."/>
            <person name="James T.Y."/>
            <person name="Grigoriev I.V."/>
        </authorList>
    </citation>
    <scope>NUCLEOTIDE SEQUENCE [LARGE SCALE GENOMIC DNA]</scope>
    <source>
        <strain evidence="4">RSA 468</strain>
    </source>
</reference>
<dbReference type="Pfam" id="PF07651">
    <property type="entry name" value="ANTH"/>
    <property type="match status" value="1"/>
</dbReference>
<dbReference type="Gene3D" id="1.20.58.150">
    <property type="entry name" value="ANTH domain"/>
    <property type="match status" value="1"/>
</dbReference>
<accession>A0A4P9ZNR5</accession>
<dbReference type="Gene3D" id="1.25.40.90">
    <property type="match status" value="1"/>
</dbReference>
<dbReference type="GO" id="GO:0005905">
    <property type="term" value="C:clathrin-coated pit"/>
    <property type="evidence" value="ECO:0007669"/>
    <property type="project" value="TreeGrafter"/>
</dbReference>
<organism evidence="3 4">
    <name type="scientific">Dimargaris cristalligena</name>
    <dbReference type="NCBI Taxonomy" id="215637"/>
    <lineage>
        <taxon>Eukaryota</taxon>
        <taxon>Fungi</taxon>
        <taxon>Fungi incertae sedis</taxon>
        <taxon>Zoopagomycota</taxon>
        <taxon>Kickxellomycotina</taxon>
        <taxon>Dimargaritomycetes</taxon>
        <taxon>Dimargaritales</taxon>
        <taxon>Dimargaritaceae</taxon>
        <taxon>Dimargaris</taxon>
    </lineage>
</organism>
<evidence type="ECO:0000313" key="4">
    <source>
        <dbReference type="Proteomes" id="UP000268162"/>
    </source>
</evidence>
<dbReference type="SMART" id="SM00273">
    <property type="entry name" value="ENTH"/>
    <property type="match status" value="1"/>
</dbReference>
<gene>
    <name evidence="3" type="ORF">BJ085DRAFT_9039</name>
</gene>
<dbReference type="STRING" id="215637.A0A4P9ZNR5"/>
<feature type="non-terminal residue" evidence="3">
    <location>
        <position position="1"/>
    </location>
</feature>
<dbReference type="PANTHER" id="PTHR22951:SF5">
    <property type="entry name" value="PHOSPHATIDYLINOSITOL-BINDING CLATHRIN ASSEMBLY PROTEIN LAP"/>
    <property type="match status" value="1"/>
</dbReference>
<dbReference type="GO" id="GO:0005546">
    <property type="term" value="F:phosphatidylinositol-4,5-bisphosphate binding"/>
    <property type="evidence" value="ECO:0007669"/>
    <property type="project" value="TreeGrafter"/>
</dbReference>
<evidence type="ECO:0000256" key="1">
    <source>
        <dbReference type="SAM" id="MobiDB-lite"/>
    </source>
</evidence>
<dbReference type="GO" id="GO:0006900">
    <property type="term" value="P:vesicle budding from membrane"/>
    <property type="evidence" value="ECO:0007669"/>
    <property type="project" value="TreeGrafter"/>
</dbReference>
<keyword evidence="4" id="KW-1185">Reference proteome</keyword>
<dbReference type="SUPFAM" id="SSF48464">
    <property type="entry name" value="ENTH/VHS domain"/>
    <property type="match status" value="1"/>
</dbReference>
<name>A0A4P9ZNR5_9FUNG</name>
<dbReference type="GO" id="GO:0005545">
    <property type="term" value="F:1-phosphatidylinositol binding"/>
    <property type="evidence" value="ECO:0007669"/>
    <property type="project" value="InterPro"/>
</dbReference>
<dbReference type="GO" id="GO:0032050">
    <property type="term" value="F:clathrin heavy chain binding"/>
    <property type="evidence" value="ECO:0007669"/>
    <property type="project" value="TreeGrafter"/>
</dbReference>
<feature type="region of interest" description="Disordered" evidence="1">
    <location>
        <begin position="275"/>
        <end position="315"/>
    </location>
</feature>
<dbReference type="PANTHER" id="PTHR22951">
    <property type="entry name" value="CLATHRIN ASSEMBLY PROTEIN"/>
    <property type="match status" value="1"/>
</dbReference>
<sequence>PTPTMEKAVFKATNKDCVTPKKKHVDRLVQMTWMEPPASMAELFVVIEGRFSEPSWVISFKALILIHLLMQEGEPATVFDYLSRNSNVLDLHQFRDKNGTRCNKNIRLYAHYLIEKVNCYKDTQVDFVRDKYPSKTQIYGEGKLNIQRLLTEISYIQRQIYFFIDTVDNEVTFTAFRLLIRDLLKLFQAMNVGVIKMLKSYFIISYDDMRRSLELYKRFVKITDRVTDYLENGRQLQASFGINIPLLNHAPVSLAISLEEYLQTPEARLPVAEKIKNQKGTSGPPTLPASMAKNATAPTTFGGKPASKEPASPTK</sequence>
<dbReference type="InterPro" id="IPR013809">
    <property type="entry name" value="ENTH"/>
</dbReference>
<feature type="domain" description="ENTH" evidence="2">
    <location>
        <begin position="1"/>
        <end position="127"/>
    </location>
</feature>
<dbReference type="InterPro" id="IPR011417">
    <property type="entry name" value="ANTH_dom"/>
</dbReference>
<dbReference type="InterPro" id="IPR008942">
    <property type="entry name" value="ENTH_VHS"/>
</dbReference>
<dbReference type="InterPro" id="IPR014712">
    <property type="entry name" value="ANTH_dom_sf"/>
</dbReference>
<dbReference type="AlphaFoldDB" id="A0A4P9ZNR5"/>
<dbReference type="GO" id="GO:0072583">
    <property type="term" value="P:clathrin-dependent endocytosis"/>
    <property type="evidence" value="ECO:0007669"/>
    <property type="project" value="InterPro"/>
</dbReference>
<dbReference type="Proteomes" id="UP000268162">
    <property type="component" value="Unassembled WGS sequence"/>
</dbReference>
<dbReference type="GO" id="GO:0048268">
    <property type="term" value="P:clathrin coat assembly"/>
    <property type="evidence" value="ECO:0007669"/>
    <property type="project" value="InterPro"/>
</dbReference>
<dbReference type="GO" id="GO:0000149">
    <property type="term" value="F:SNARE binding"/>
    <property type="evidence" value="ECO:0007669"/>
    <property type="project" value="TreeGrafter"/>
</dbReference>